<feature type="compositionally biased region" description="Basic and acidic residues" evidence="1">
    <location>
        <begin position="108"/>
        <end position="118"/>
    </location>
</feature>
<reference evidence="2" key="1">
    <citation type="journal article" date="2019" name="Beilstein J. Org. Chem.">
        <title>Nanangenines: drimane sesquiterpenoids as the dominant metabolite cohort of a novel Australian fungus, Aspergillus nanangensis.</title>
        <authorList>
            <person name="Lacey H.J."/>
            <person name="Gilchrist C.L.M."/>
            <person name="Crombie A."/>
            <person name="Kalaitzis J.A."/>
            <person name="Vuong D."/>
            <person name="Rutledge P.J."/>
            <person name="Turner P."/>
            <person name="Pitt J.I."/>
            <person name="Lacey E."/>
            <person name="Chooi Y.H."/>
            <person name="Piggott A.M."/>
        </authorList>
    </citation>
    <scope>NUCLEOTIDE SEQUENCE</scope>
    <source>
        <strain evidence="2">MST-FP2251</strain>
    </source>
</reference>
<dbReference type="AlphaFoldDB" id="A0AAD4CHE9"/>
<proteinExistence type="predicted"/>
<comment type="caution">
    <text evidence="2">The sequence shown here is derived from an EMBL/GenBank/DDBJ whole genome shotgun (WGS) entry which is preliminary data.</text>
</comment>
<feature type="region of interest" description="Disordered" evidence="1">
    <location>
        <begin position="108"/>
        <end position="169"/>
    </location>
</feature>
<feature type="region of interest" description="Disordered" evidence="1">
    <location>
        <begin position="1"/>
        <end position="41"/>
    </location>
</feature>
<evidence type="ECO:0000313" key="3">
    <source>
        <dbReference type="Proteomes" id="UP001194746"/>
    </source>
</evidence>
<evidence type="ECO:0000313" key="2">
    <source>
        <dbReference type="EMBL" id="KAF9886530.1"/>
    </source>
</evidence>
<reference evidence="2" key="2">
    <citation type="submission" date="2020-02" db="EMBL/GenBank/DDBJ databases">
        <authorList>
            <person name="Gilchrist C.L.M."/>
            <person name="Chooi Y.-H."/>
        </authorList>
    </citation>
    <scope>NUCLEOTIDE SEQUENCE</scope>
    <source>
        <strain evidence="2">MST-FP2251</strain>
    </source>
</reference>
<accession>A0AAD4CHE9</accession>
<dbReference type="Proteomes" id="UP001194746">
    <property type="component" value="Unassembled WGS sequence"/>
</dbReference>
<sequence>MQTRHHHHDVPSQPPKQAAYDQANNPVTHTPREQRLPPHQERIYGNHIDAINRRAASSKPSSDEAIAHLMAEHREEERQMQNEPDVDLEYGVEQQPNEGEIAYAVEHRSEEARQRAEVGAHAGPGHPTYHPGGEERDYAADMARKKKDHDRVLGERVGHNPPEPDAETVERELLWERRVKEQRDFHPGEIIHEATGEPVVEL</sequence>
<dbReference type="EMBL" id="VCAU01000075">
    <property type="protein sequence ID" value="KAF9886530.1"/>
    <property type="molecule type" value="Genomic_DNA"/>
</dbReference>
<protein>
    <submittedName>
        <fullName evidence="2">Uncharacterized protein</fullName>
    </submittedName>
</protein>
<name>A0AAD4CHE9_ASPNN</name>
<keyword evidence="3" id="KW-1185">Reference proteome</keyword>
<gene>
    <name evidence="2" type="ORF">FE257_011301</name>
</gene>
<organism evidence="2 3">
    <name type="scientific">Aspergillus nanangensis</name>
    <dbReference type="NCBI Taxonomy" id="2582783"/>
    <lineage>
        <taxon>Eukaryota</taxon>
        <taxon>Fungi</taxon>
        <taxon>Dikarya</taxon>
        <taxon>Ascomycota</taxon>
        <taxon>Pezizomycotina</taxon>
        <taxon>Eurotiomycetes</taxon>
        <taxon>Eurotiomycetidae</taxon>
        <taxon>Eurotiales</taxon>
        <taxon>Aspergillaceae</taxon>
        <taxon>Aspergillus</taxon>
        <taxon>Aspergillus subgen. Circumdati</taxon>
    </lineage>
</organism>
<feature type="compositionally biased region" description="Basic and acidic residues" evidence="1">
    <location>
        <begin position="30"/>
        <end position="41"/>
    </location>
</feature>
<evidence type="ECO:0000256" key="1">
    <source>
        <dbReference type="SAM" id="MobiDB-lite"/>
    </source>
</evidence>
<feature type="compositionally biased region" description="Basic and acidic residues" evidence="1">
    <location>
        <begin position="132"/>
        <end position="158"/>
    </location>
</feature>